<protein>
    <submittedName>
        <fullName evidence="2">Uncharacterized protein</fullName>
    </submittedName>
</protein>
<keyword evidence="3" id="KW-1185">Reference proteome</keyword>
<name>A0A1E3GMT4_9GAMM</name>
<dbReference type="EMBL" id="MCRI01000103">
    <property type="protein sequence ID" value="ODN65372.1"/>
    <property type="molecule type" value="Genomic_DNA"/>
</dbReference>
<dbReference type="AlphaFoldDB" id="A0A1E3GMT4"/>
<organism evidence="2 3">
    <name type="scientific">Methylophaga muralis</name>
    <dbReference type="NCBI Taxonomy" id="291169"/>
    <lineage>
        <taxon>Bacteria</taxon>
        <taxon>Pseudomonadati</taxon>
        <taxon>Pseudomonadota</taxon>
        <taxon>Gammaproteobacteria</taxon>
        <taxon>Thiotrichales</taxon>
        <taxon>Piscirickettsiaceae</taxon>
        <taxon>Methylophaga</taxon>
    </lineage>
</organism>
<comment type="caution">
    <text evidence="2">The sequence shown here is derived from an EMBL/GenBank/DDBJ whole genome shotgun (WGS) entry which is preliminary data.</text>
</comment>
<reference evidence="2 3" key="1">
    <citation type="submission" date="2016-07" db="EMBL/GenBank/DDBJ databases">
        <title>Draft Genome Sequence of Methylophaga muralis Bur 1.</title>
        <authorList>
            <person name="Vasilenko O.V."/>
            <person name="Doronina N.V."/>
            <person name="Shmareva M.N."/>
            <person name="Tarlachkov S.V."/>
            <person name="Mustakhimov I."/>
            <person name="Trotsenko Y.A."/>
        </authorList>
    </citation>
    <scope>NUCLEOTIDE SEQUENCE [LARGE SCALE GENOMIC DNA]</scope>
    <source>
        <strain evidence="2 3">Bur 1</strain>
    </source>
</reference>
<dbReference type="RefSeq" id="WP_069297159.1">
    <property type="nucleotide sequence ID" value="NZ_MCRI01000103.1"/>
</dbReference>
<accession>A0A1E3GMT4</accession>
<evidence type="ECO:0000313" key="2">
    <source>
        <dbReference type="EMBL" id="ODN65372.1"/>
    </source>
</evidence>
<evidence type="ECO:0000256" key="1">
    <source>
        <dbReference type="SAM" id="SignalP"/>
    </source>
</evidence>
<dbReference type="Proteomes" id="UP000094379">
    <property type="component" value="Unassembled WGS sequence"/>
</dbReference>
<sequence length="108" mass="10863">MKKTMLFFAALLLSFNASAASLTLVGDAVNTGTVGLSTGTTVTAATSSIATGATLFDSFTLSSDTATTATLSLTFNPLSTFTSVSLVNGGIVGLDIIKIGTLGILEYT</sequence>
<proteinExistence type="predicted"/>
<evidence type="ECO:0000313" key="3">
    <source>
        <dbReference type="Proteomes" id="UP000094379"/>
    </source>
</evidence>
<feature type="signal peptide" evidence="1">
    <location>
        <begin position="1"/>
        <end position="19"/>
    </location>
</feature>
<keyword evidence="1" id="KW-0732">Signal</keyword>
<gene>
    <name evidence="2" type="ORF">A9E74_02828</name>
</gene>
<feature type="chain" id="PRO_5009128499" evidence="1">
    <location>
        <begin position="20"/>
        <end position="108"/>
    </location>
</feature>